<protein>
    <submittedName>
        <fullName evidence="1">Uncharacterized protein</fullName>
    </submittedName>
</protein>
<gene>
    <name evidence="1" type="ordered locus">Caka_1653</name>
</gene>
<reference evidence="1 2" key="1">
    <citation type="journal article" date="2010" name="Stand. Genomic Sci.">
        <title>Complete genome sequence of Coraliomargarita akajimensis type strain (04OKA010-24).</title>
        <authorList>
            <person name="Mavromatis K."/>
            <person name="Abt B."/>
            <person name="Brambilla E."/>
            <person name="Lapidus A."/>
            <person name="Copeland A."/>
            <person name="Deshpande S."/>
            <person name="Nolan M."/>
            <person name="Lucas S."/>
            <person name="Tice H."/>
            <person name="Cheng J.F."/>
            <person name="Han C."/>
            <person name="Detter J.C."/>
            <person name="Woyke T."/>
            <person name="Goodwin L."/>
            <person name="Pitluck S."/>
            <person name="Held B."/>
            <person name="Brettin T."/>
            <person name="Tapia R."/>
            <person name="Ivanova N."/>
            <person name="Mikhailova N."/>
            <person name="Pati A."/>
            <person name="Liolios K."/>
            <person name="Chen A."/>
            <person name="Palaniappan K."/>
            <person name="Land M."/>
            <person name="Hauser L."/>
            <person name="Chang Y.J."/>
            <person name="Jeffries C.D."/>
            <person name="Rohde M."/>
            <person name="Goker M."/>
            <person name="Bristow J."/>
            <person name="Eisen J.A."/>
            <person name="Markowitz V."/>
            <person name="Hugenholtz P."/>
            <person name="Klenk H.P."/>
            <person name="Kyrpides N.C."/>
        </authorList>
    </citation>
    <scope>NUCLEOTIDE SEQUENCE [LARGE SCALE GENOMIC DNA]</scope>
    <source>
        <strain evidence="2">DSM 45221 / IAM 15411 / JCM 23193 / KCTC 12865</strain>
    </source>
</reference>
<accession>D5EJS3</accession>
<proteinExistence type="predicted"/>
<keyword evidence="2" id="KW-1185">Reference proteome</keyword>
<sequence>MAADSEFPMAGMRVRIDLMTTEYTEYTEYGF</sequence>
<dbReference type="AlphaFoldDB" id="D5EJS3"/>
<evidence type="ECO:0000313" key="1">
    <source>
        <dbReference type="EMBL" id="ADE54672.1"/>
    </source>
</evidence>
<dbReference type="Proteomes" id="UP000000925">
    <property type="component" value="Chromosome"/>
</dbReference>
<evidence type="ECO:0000313" key="2">
    <source>
        <dbReference type="Proteomes" id="UP000000925"/>
    </source>
</evidence>
<organism evidence="1 2">
    <name type="scientific">Coraliomargarita akajimensis (strain DSM 45221 / IAM 15411 / JCM 23193 / KCTC 12865 / 04OKA010-24)</name>
    <dbReference type="NCBI Taxonomy" id="583355"/>
    <lineage>
        <taxon>Bacteria</taxon>
        <taxon>Pseudomonadati</taxon>
        <taxon>Verrucomicrobiota</taxon>
        <taxon>Opitutia</taxon>
        <taxon>Puniceicoccales</taxon>
        <taxon>Coraliomargaritaceae</taxon>
        <taxon>Coraliomargarita</taxon>
    </lineage>
</organism>
<dbReference type="HOGENOM" id="CLU_3395981_0_0_0"/>
<dbReference type="EMBL" id="CP001998">
    <property type="protein sequence ID" value="ADE54672.1"/>
    <property type="molecule type" value="Genomic_DNA"/>
</dbReference>
<dbReference type="KEGG" id="caa:Caka_1653"/>
<name>D5EJS3_CORAD</name>